<gene>
    <name evidence="3" type="ORF">HGA15_18640</name>
</gene>
<keyword evidence="4" id="KW-1185">Reference proteome</keyword>
<reference evidence="3 4" key="1">
    <citation type="submission" date="2020-04" db="EMBL/GenBank/DDBJ databases">
        <title>MicrobeNet Type strains.</title>
        <authorList>
            <person name="Nicholson A.C."/>
        </authorList>
    </citation>
    <scope>NUCLEOTIDE SEQUENCE [LARGE SCALE GENOMIC DNA]</scope>
    <source>
        <strain evidence="3 4">JCM 3332</strain>
    </source>
</reference>
<organism evidence="3 4">
    <name type="scientific">Nocardia flavorosea</name>
    <dbReference type="NCBI Taxonomy" id="53429"/>
    <lineage>
        <taxon>Bacteria</taxon>
        <taxon>Bacillati</taxon>
        <taxon>Actinomycetota</taxon>
        <taxon>Actinomycetes</taxon>
        <taxon>Mycobacteriales</taxon>
        <taxon>Nocardiaceae</taxon>
        <taxon>Nocardia</taxon>
    </lineage>
</organism>
<name>A0A846YKI5_9NOCA</name>
<dbReference type="Pfam" id="PF08906">
    <property type="entry name" value="T6SS_Tdi1_C"/>
    <property type="match status" value="1"/>
</dbReference>
<accession>A0A846YKI5</accession>
<dbReference type="EMBL" id="JAAXOT010000009">
    <property type="protein sequence ID" value="NKY58124.1"/>
    <property type="molecule type" value="Genomic_DNA"/>
</dbReference>
<dbReference type="InterPro" id="IPR015002">
    <property type="entry name" value="T6SS_Tdi1_C"/>
</dbReference>
<dbReference type="Proteomes" id="UP000570678">
    <property type="component" value="Unassembled WGS sequence"/>
</dbReference>
<comment type="caution">
    <text evidence="3">The sequence shown here is derived from an EMBL/GenBank/DDBJ whole genome shotgun (WGS) entry which is preliminary data.</text>
</comment>
<evidence type="ECO:0000313" key="3">
    <source>
        <dbReference type="EMBL" id="NKY58124.1"/>
    </source>
</evidence>
<dbReference type="AlphaFoldDB" id="A0A846YKI5"/>
<evidence type="ECO:0000259" key="2">
    <source>
        <dbReference type="Pfam" id="PF08906"/>
    </source>
</evidence>
<protein>
    <submittedName>
        <fullName evidence="3">DUF1851 domain-containing protein</fullName>
    </submittedName>
</protein>
<feature type="domain" description="T6SS immunity protein Tdi1 C-terminal" evidence="2">
    <location>
        <begin position="57"/>
        <end position="109"/>
    </location>
</feature>
<evidence type="ECO:0000313" key="4">
    <source>
        <dbReference type="Proteomes" id="UP000570678"/>
    </source>
</evidence>
<feature type="region of interest" description="Disordered" evidence="1">
    <location>
        <begin position="1"/>
        <end position="20"/>
    </location>
</feature>
<proteinExistence type="predicted"/>
<sequence length="120" mass="12906">MERGPRQHLLSLPRPSAPPWTGQPMLIPAQHLCDSMFQLSSGRANRPVSRGGNGDDGSPLFDRVVDQLGPVGPDTLHAFVPVPVLGGPMLPGHVEFADAEVHMQLSGDLMPRGIMTDPNR</sequence>
<evidence type="ECO:0000256" key="1">
    <source>
        <dbReference type="SAM" id="MobiDB-lite"/>
    </source>
</evidence>